<dbReference type="Pfam" id="PF00098">
    <property type="entry name" value="zf-CCHC"/>
    <property type="match status" value="1"/>
</dbReference>
<dbReference type="GO" id="GO:0008270">
    <property type="term" value="F:zinc ion binding"/>
    <property type="evidence" value="ECO:0007669"/>
    <property type="project" value="InterPro"/>
</dbReference>
<sequence length="64" mass="7075">MPPPHGSGSPFTPRSNPCYRCDGHWSRNCPKPASSPLNSPCYNCGKLGHWREMVQPSAVHSVRN</sequence>
<keyword evidence="3" id="KW-1185">Reference proteome</keyword>
<dbReference type="STRING" id="4529.A0A0E0R993"/>
<dbReference type="Gene3D" id="4.10.60.10">
    <property type="entry name" value="Zinc finger, CCHC-type"/>
    <property type="match status" value="1"/>
</dbReference>
<dbReference type="AlphaFoldDB" id="A0A0E0R993"/>
<proteinExistence type="predicted"/>
<feature type="domain" description="CCHC-type" evidence="1">
    <location>
        <begin position="40"/>
        <end position="51"/>
    </location>
</feature>
<accession>A0A0E0R993</accession>
<organism evidence="2 3">
    <name type="scientific">Oryza rufipogon</name>
    <name type="common">Brownbeard rice</name>
    <name type="synonym">Asian wild rice</name>
    <dbReference type="NCBI Taxonomy" id="4529"/>
    <lineage>
        <taxon>Eukaryota</taxon>
        <taxon>Viridiplantae</taxon>
        <taxon>Streptophyta</taxon>
        <taxon>Embryophyta</taxon>
        <taxon>Tracheophyta</taxon>
        <taxon>Spermatophyta</taxon>
        <taxon>Magnoliopsida</taxon>
        <taxon>Liliopsida</taxon>
        <taxon>Poales</taxon>
        <taxon>Poaceae</taxon>
        <taxon>BOP clade</taxon>
        <taxon>Oryzoideae</taxon>
        <taxon>Oryzeae</taxon>
        <taxon>Oryzinae</taxon>
        <taxon>Oryza</taxon>
    </lineage>
</organism>
<dbReference type="Proteomes" id="UP000008022">
    <property type="component" value="Unassembled WGS sequence"/>
</dbReference>
<name>A0A0E0R993_ORYRU</name>
<reference evidence="3" key="1">
    <citation type="submission" date="2013-06" db="EMBL/GenBank/DDBJ databases">
        <authorList>
            <person name="Zhao Q."/>
        </authorList>
    </citation>
    <scope>NUCLEOTIDE SEQUENCE</scope>
    <source>
        <strain evidence="3">cv. W1943</strain>
    </source>
</reference>
<reference evidence="2" key="2">
    <citation type="submission" date="2015-06" db="UniProtKB">
        <authorList>
            <consortium name="EnsemblPlants"/>
        </authorList>
    </citation>
    <scope>IDENTIFICATION</scope>
</reference>
<dbReference type="GO" id="GO:0003676">
    <property type="term" value="F:nucleic acid binding"/>
    <property type="evidence" value="ECO:0007669"/>
    <property type="project" value="InterPro"/>
</dbReference>
<dbReference type="SUPFAM" id="SSF57756">
    <property type="entry name" value="Retrovirus zinc finger-like domains"/>
    <property type="match status" value="1"/>
</dbReference>
<evidence type="ECO:0000313" key="3">
    <source>
        <dbReference type="Proteomes" id="UP000008022"/>
    </source>
</evidence>
<evidence type="ECO:0000313" key="2">
    <source>
        <dbReference type="EnsemblPlants" id="ORUFI11G16760.1"/>
    </source>
</evidence>
<protein>
    <recommendedName>
        <fullName evidence="1">CCHC-type domain-containing protein</fullName>
    </recommendedName>
</protein>
<dbReference type="EnsemblPlants" id="ORUFI11G16760.1">
    <property type="protein sequence ID" value="ORUFI11G16760.1"/>
    <property type="gene ID" value="ORUFI11G16760"/>
</dbReference>
<dbReference type="InterPro" id="IPR036875">
    <property type="entry name" value="Znf_CCHC_sf"/>
</dbReference>
<evidence type="ECO:0000259" key="1">
    <source>
        <dbReference type="Pfam" id="PF00098"/>
    </source>
</evidence>
<dbReference type="InterPro" id="IPR001878">
    <property type="entry name" value="Znf_CCHC"/>
</dbReference>
<dbReference type="HOGENOM" id="CLU_2871630_0_0_1"/>
<dbReference type="Gramene" id="ORUFI11G16760.1">
    <property type="protein sequence ID" value="ORUFI11G16760.1"/>
    <property type="gene ID" value="ORUFI11G16760"/>
</dbReference>